<dbReference type="KEGG" id="tvd:SG34_033005"/>
<dbReference type="Gene3D" id="2.130.10.130">
    <property type="entry name" value="Integrin alpha, N-terminal"/>
    <property type="match status" value="1"/>
</dbReference>
<keyword evidence="3" id="KW-1185">Reference proteome</keyword>
<accession>A0AAE9Z9R7</accession>
<evidence type="ECO:0000313" key="3">
    <source>
        <dbReference type="Proteomes" id="UP000032352"/>
    </source>
</evidence>
<sequence length="1502" mass="166551">MLKKVLPYCGVVALVATLSPYSYAQERYRSHTPWKYKELNAVQYGDWSNASDVFIADMDGNGSADIIRQNSGSDGHALKIFVSQATVEQNGADHQQSLYRSDIIDFTRYIFDEEDHGFIWSFNGDHTRLLFGQFNDRGQDILRQETTSHWGHDEFNSAEIYSSFHDGDSEASDKVGLYRSQLLTNSYNGNNGNVLALGDFNNDGLSDILLREKGEIAEDIAYNVMVAFSDKDSQNLRSSSIGGLTDLTMSSDSDGTSDKPGWLFPADKSHIRIGDFNGDGRSDILRWDSTSSMPGDLDDDHAKIDVWFGLGKSGEFKRSHIYLDADADYRKTGNDSQLEESFVDYSQGKIKIGDFNGDGSDDFLVLDGFDYTVYISHAVRTEEDQFGNKEIKRENTALFYQVKLKDEHVNLNDPERIVIADFNNDNRDDIALWNGVPYILYSTSGANGGESGEVQSSDGDVQFVGIIHDKTMDDQGSINSHFSGHRSTYKKMKVADFSGDGYPDLLLLPESGSSAFIYITPPYNPLTSLTQTTLNNVHHMQGIAHQEKQFVFFGEDNAIKYIFRDESGWHPAQTLPLYAKNGDPRCDNDKPEGATFLSQSAFRGINPNNNFDFYLQPVCNAAYQGEAFDVESDGQYIYLFRSHGKGGASKILVERFDYAEVDSNLIRLIESRFPLSEKRYVNTTTNTVIKNSNQVQQFADASAVSTKNAFGEYFFEPPFIVPFALETVNGNPDCQVQALTVSLTDEGSGRQRFVVASDVTPDCLGTANKTQVISLRKGEEQIFATSPLIFVDDNDVEQRSPWYYGYTLPVEAQKLDSKVVTTTGTINAGKTTQSEAAIDSELLISATYLRNGGKLKTSVFHVPLAPDATPSDERDGYYYSTIFSGTEPTTPPRFYAGTDGLVHMYWRADNLEHTERKNTLTQAVMDPKLSDASGALRATWRKPEYEGIKIEEFADSWPLPQALDPVAAGVTYNFPDGAIPKWTPKFGTYYNDNDSTLRGHTSVTLNGRTALNDHAPIVFENARLIEKNGQKAGLLVREFVELHREQDGKYRVAFSEVPLSQLEARLNSRVTLDATPIGFIEGAPPVPRENLGRDQNGRWGYSVDLADVEILIETGTTVSTEASNAGGATVSGRLSFGLKTPILSQLLNINTNLKAGALSGRNEEYTLGQQVSRKAFITGSTPGSECQENQSPYLHTCYQSDENGNKTVELWAPHNEGTLFISTLNVSRYSLHNPNDGKLVGYAFDFSDAATQEESINFKINPSYQMAGSLDGFIGPDRVLGAGNSYFNPRQEQVWLLQDSRQQKELSERYSAARTSSFGTSANDFVKDKLLKAGIAVSDGGFLQTSSVASASITDYYGYEIEFDASVDFALEVELTGGGFGVGVGGYYTRSFQQGQNIDESISFNANIDHGVTSEVQDENNNTLPYAVDKYNARSYFLPASEDHFQEFFDRVVSPHLISGNDLHPSEIATAQLLQKVRSKPGKIWRVVHRVDGVSRYIPNPN</sequence>
<evidence type="ECO:0000256" key="1">
    <source>
        <dbReference type="SAM" id="SignalP"/>
    </source>
</evidence>
<feature type="signal peptide" evidence="1">
    <location>
        <begin position="1"/>
        <end position="24"/>
    </location>
</feature>
<protein>
    <submittedName>
        <fullName evidence="2">VCBS repeat-containing protein</fullName>
    </submittedName>
</protein>
<dbReference type="Proteomes" id="UP000032352">
    <property type="component" value="Chromosome pTvir"/>
</dbReference>
<evidence type="ECO:0000313" key="2">
    <source>
        <dbReference type="EMBL" id="WDE08724.1"/>
    </source>
</evidence>
<name>A0AAE9Z9R7_9GAMM</name>
<dbReference type="SUPFAM" id="SSF69318">
    <property type="entry name" value="Integrin alpha N-terminal domain"/>
    <property type="match status" value="1"/>
</dbReference>
<dbReference type="InterPro" id="IPR028994">
    <property type="entry name" value="Integrin_alpha_N"/>
</dbReference>
<reference evidence="2 3" key="2">
    <citation type="journal article" date="2022" name="Mar. Drugs">
        <title>Bioassay-Guided Fractionation Leads to the Detection of Cholic Acid Generated by the Rare Thalassomonas sp.</title>
        <authorList>
            <person name="Pheiffer F."/>
            <person name="Schneider Y.K."/>
            <person name="Hansen E.H."/>
            <person name="Andersen J.H."/>
            <person name="Isaksson J."/>
            <person name="Busche T."/>
            <person name="R C."/>
            <person name="Kalinowski J."/>
            <person name="Zyl L.V."/>
            <person name="Trindade M."/>
        </authorList>
    </citation>
    <scope>NUCLEOTIDE SEQUENCE [LARGE SCALE GENOMIC DNA]</scope>
    <source>
        <strain evidence="2 3">XOM25</strain>
    </source>
</reference>
<dbReference type="RefSeq" id="WP_044839808.1">
    <property type="nucleotide sequence ID" value="NZ_CP059734.1"/>
</dbReference>
<keyword evidence="1" id="KW-0732">Signal</keyword>
<organism evidence="2 3">
    <name type="scientific">Thalassomonas viridans</name>
    <dbReference type="NCBI Taxonomy" id="137584"/>
    <lineage>
        <taxon>Bacteria</taxon>
        <taxon>Pseudomonadati</taxon>
        <taxon>Pseudomonadota</taxon>
        <taxon>Gammaproteobacteria</taxon>
        <taxon>Alteromonadales</taxon>
        <taxon>Colwelliaceae</taxon>
        <taxon>Thalassomonas</taxon>
    </lineage>
</organism>
<reference evidence="2 3" key="1">
    <citation type="journal article" date="2015" name="Genome Announc.">
        <title>Draft Genome Sequences of Marine Isolates of Thalassomonas viridans and Thalassomonas actiniarum.</title>
        <authorList>
            <person name="Olonade I."/>
            <person name="van Zyl L.J."/>
            <person name="Trindade M."/>
        </authorList>
    </citation>
    <scope>NUCLEOTIDE SEQUENCE [LARGE SCALE GENOMIC DNA]</scope>
    <source>
        <strain evidence="2 3">XOM25</strain>
    </source>
</reference>
<dbReference type="EMBL" id="CP059734">
    <property type="protein sequence ID" value="WDE08724.1"/>
    <property type="molecule type" value="Genomic_DNA"/>
</dbReference>
<feature type="chain" id="PRO_5041979162" evidence="1">
    <location>
        <begin position="25"/>
        <end position="1502"/>
    </location>
</feature>
<proteinExistence type="predicted"/>
<gene>
    <name evidence="2" type="ORF">SG34_033005</name>
</gene>